<comment type="similarity">
    <text evidence="2 6">Belongs to the peptidase C19 family.</text>
</comment>
<dbReference type="AlphaFoldDB" id="A0A1X7QYH1"/>
<evidence type="ECO:0000256" key="7">
    <source>
        <dbReference type="SAM" id="MobiDB-lite"/>
    </source>
</evidence>
<dbReference type="InterPro" id="IPR001394">
    <property type="entry name" value="Peptidase_C19_UCH"/>
</dbReference>
<dbReference type="InterPro" id="IPR018200">
    <property type="entry name" value="USP_CS"/>
</dbReference>
<feature type="region of interest" description="Disordered" evidence="7">
    <location>
        <begin position="751"/>
        <end position="852"/>
    </location>
</feature>
<evidence type="ECO:0000256" key="3">
    <source>
        <dbReference type="ARBA" id="ARBA00022670"/>
    </source>
</evidence>
<evidence type="ECO:0000256" key="6">
    <source>
        <dbReference type="RuleBase" id="RU366025"/>
    </source>
</evidence>
<dbReference type="PROSITE" id="PS00973">
    <property type="entry name" value="USP_2"/>
    <property type="match status" value="1"/>
</dbReference>
<dbReference type="EC" id="3.4.19.12" evidence="6"/>
<dbReference type="FunFam" id="3.90.70.10:FF:000131">
    <property type="entry name" value="Ubiquitin carboxyl-terminal hydrolase"/>
    <property type="match status" value="1"/>
</dbReference>
<feature type="region of interest" description="Disordered" evidence="7">
    <location>
        <begin position="409"/>
        <end position="432"/>
    </location>
</feature>
<dbReference type="InterPro" id="IPR028889">
    <property type="entry name" value="USP"/>
</dbReference>
<reference evidence="9 10" key="1">
    <citation type="submission" date="2017-04" db="EMBL/GenBank/DDBJ databases">
        <authorList>
            <person name="Afonso C.L."/>
            <person name="Miller P.J."/>
            <person name="Scott M.A."/>
            <person name="Spackman E."/>
            <person name="Goraichik I."/>
            <person name="Dimitrov K.M."/>
            <person name="Suarez D.L."/>
            <person name="Swayne D.E."/>
        </authorList>
    </citation>
    <scope>NUCLEOTIDE SEQUENCE [LARGE SCALE GENOMIC DNA]</scope>
</reference>
<feature type="compositionally biased region" description="Basic and acidic residues" evidence="7">
    <location>
        <begin position="782"/>
        <end position="792"/>
    </location>
</feature>
<name>A0A1X7QYH1_9SACH</name>
<feature type="compositionally biased region" description="Basic and acidic residues" evidence="7">
    <location>
        <begin position="815"/>
        <end position="828"/>
    </location>
</feature>
<accession>A0A1X7QYH1</accession>
<dbReference type="InterPro" id="IPR050164">
    <property type="entry name" value="Peptidase_C19"/>
</dbReference>
<keyword evidence="4 6" id="KW-0378">Hydrolase</keyword>
<dbReference type="Proteomes" id="UP000196158">
    <property type="component" value="Unassembled WGS sequence"/>
</dbReference>
<dbReference type="SUPFAM" id="SSF54001">
    <property type="entry name" value="Cysteine proteinases"/>
    <property type="match status" value="1"/>
</dbReference>
<feature type="region of interest" description="Disordered" evidence="7">
    <location>
        <begin position="1"/>
        <end position="59"/>
    </location>
</feature>
<comment type="catalytic activity">
    <reaction evidence="1 6">
        <text>Thiol-dependent hydrolysis of ester, thioester, amide, peptide and isopeptide bonds formed by the C-terminal Gly of ubiquitin (a 76-residue protein attached to proteins as an intracellular targeting signal).</text>
        <dbReference type="EC" id="3.4.19.12"/>
    </reaction>
</comment>
<feature type="compositionally biased region" description="Polar residues" evidence="7">
    <location>
        <begin position="418"/>
        <end position="430"/>
    </location>
</feature>
<dbReference type="GO" id="GO:0016579">
    <property type="term" value="P:protein deubiquitination"/>
    <property type="evidence" value="ECO:0007669"/>
    <property type="project" value="InterPro"/>
</dbReference>
<dbReference type="PANTHER" id="PTHR24006:SF733">
    <property type="entry name" value="RE52890P"/>
    <property type="match status" value="1"/>
</dbReference>
<dbReference type="GO" id="GO:0004843">
    <property type="term" value="F:cysteine-type deubiquitinase activity"/>
    <property type="evidence" value="ECO:0007669"/>
    <property type="project" value="UniProtKB-UniRule"/>
</dbReference>
<proteinExistence type="inferred from homology"/>
<feature type="domain" description="USP" evidence="8">
    <location>
        <begin position="214"/>
        <end position="745"/>
    </location>
</feature>
<feature type="compositionally biased region" description="Low complexity" evidence="7">
    <location>
        <begin position="48"/>
        <end position="57"/>
    </location>
</feature>
<evidence type="ECO:0000256" key="4">
    <source>
        <dbReference type="ARBA" id="ARBA00022801"/>
    </source>
</evidence>
<keyword evidence="5 6" id="KW-0788">Thiol protease</keyword>
<evidence type="ECO:0000256" key="1">
    <source>
        <dbReference type="ARBA" id="ARBA00000707"/>
    </source>
</evidence>
<dbReference type="GO" id="GO:0006508">
    <property type="term" value="P:proteolysis"/>
    <property type="evidence" value="ECO:0007669"/>
    <property type="project" value="UniProtKB-KW"/>
</dbReference>
<evidence type="ECO:0000256" key="5">
    <source>
        <dbReference type="ARBA" id="ARBA00022807"/>
    </source>
</evidence>
<dbReference type="PROSITE" id="PS50235">
    <property type="entry name" value="USP_3"/>
    <property type="match status" value="1"/>
</dbReference>
<feature type="compositionally biased region" description="Low complexity" evidence="7">
    <location>
        <begin position="278"/>
        <end position="296"/>
    </location>
</feature>
<dbReference type="EMBL" id="FXLY01000002">
    <property type="protein sequence ID" value="SMN18254.1"/>
    <property type="molecule type" value="Genomic_DNA"/>
</dbReference>
<evidence type="ECO:0000259" key="8">
    <source>
        <dbReference type="PROSITE" id="PS50235"/>
    </source>
</evidence>
<evidence type="ECO:0000313" key="9">
    <source>
        <dbReference type="EMBL" id="SMN18254.1"/>
    </source>
</evidence>
<evidence type="ECO:0000256" key="2">
    <source>
        <dbReference type="ARBA" id="ARBA00009085"/>
    </source>
</evidence>
<feature type="region of interest" description="Disordered" evidence="7">
    <location>
        <begin position="270"/>
        <end position="301"/>
    </location>
</feature>
<feature type="compositionally biased region" description="Basic residues" evidence="7">
    <location>
        <begin position="131"/>
        <end position="141"/>
    </location>
</feature>
<dbReference type="GO" id="GO:0005634">
    <property type="term" value="C:nucleus"/>
    <property type="evidence" value="ECO:0007669"/>
    <property type="project" value="TreeGrafter"/>
</dbReference>
<dbReference type="InterPro" id="IPR038765">
    <property type="entry name" value="Papain-like_cys_pep_sf"/>
</dbReference>
<dbReference type="PANTHER" id="PTHR24006">
    <property type="entry name" value="UBIQUITIN CARBOXYL-TERMINAL HYDROLASE"/>
    <property type="match status" value="1"/>
</dbReference>
<keyword evidence="10" id="KW-1185">Reference proteome</keyword>
<dbReference type="GO" id="GO:0005829">
    <property type="term" value="C:cytosol"/>
    <property type="evidence" value="ECO:0007669"/>
    <property type="project" value="TreeGrafter"/>
</dbReference>
<dbReference type="Gene3D" id="3.90.70.10">
    <property type="entry name" value="Cysteine proteinases"/>
    <property type="match status" value="2"/>
</dbReference>
<feature type="region of interest" description="Disordered" evidence="7">
    <location>
        <begin position="124"/>
        <end position="162"/>
    </location>
</feature>
<dbReference type="Pfam" id="PF00443">
    <property type="entry name" value="UCH"/>
    <property type="match status" value="1"/>
</dbReference>
<sequence>MLKRLVGGGSTTKSKEKELITNKRKNIKKKDDQTNSVNKKLSSHNRSRSNTANTNSSIVNNSKPRILKTSKNVLNEVNSNKHFNGSNIIINQSSNLNENSTENFKTKSSNEKIVNDEGNYTTLPDNGNTVNHHHHHHHHHNTRDSETNSRTVSDIGVTPPRNDTLQETFEEYYEDKNTNTNTNNSKQVNDIEKQLLFPISTDLLPFGDGSNKVFGYENFGNTCYCNSVLQCLYHLDNIRNIILEYPMRDPGIERRRKFKTIGNTPRIFTRESFEPLGSASNNNNNNNSSSNNSSKLSNDENLYNDLETTNDLQDNEMLTSKLKEKDTHKKNSFKHALSKYGSDAVLSNNLLSDAASFSSKKKDDKQQSNHIKSGPVHTVIMSSDSMTERLHDGYKTIIVGRKDKNDKNFDKIRKSVKSRSAPTSPTLSSNKRIDLVPLNKDQNLSYSIEQRKKAALIRGPVLHIDHMINVSAKPNLYNTLKDIFECINENENLTGIVSPTKFVKTLKRENILFNSSMQQDAHEFLNFLLNDLNDYLTYHAANVPSNIKNTIIEQFQGTLSNRSKCLTCDTVTASEEPFLDFPIEIKDSESIDIQEVLRHYHQREILNGSNKFYCNQCYGLQEAERLIGLKKLPTTLAINLKRFKYVEEQNANVKLFNKISYPAKLSVESTFDPEVSKEYELTGVVIHLGSSPQHGHYVSLCKSKVFGWLLFDDETVDSVDESTVLRFTGDSKDQSTAYVLFYQETRSDIYKHSDSSQQTSESPKLRSSDANEPEDNISQLIKYDDLITETKRREKNRLQQQQQQQQQHLMSRENSTNKDKGVEGTVKERTKKNSSSSTKSKRRSKILSFMKS</sequence>
<dbReference type="PROSITE" id="PS00972">
    <property type="entry name" value="USP_1"/>
    <property type="match status" value="1"/>
</dbReference>
<dbReference type="STRING" id="1789683.A0A1X7QYH1"/>
<organism evidence="9 10">
    <name type="scientific">Maudiozyma saulgeensis</name>
    <dbReference type="NCBI Taxonomy" id="1789683"/>
    <lineage>
        <taxon>Eukaryota</taxon>
        <taxon>Fungi</taxon>
        <taxon>Dikarya</taxon>
        <taxon>Ascomycota</taxon>
        <taxon>Saccharomycotina</taxon>
        <taxon>Saccharomycetes</taxon>
        <taxon>Saccharomycetales</taxon>
        <taxon>Saccharomycetaceae</taxon>
        <taxon>Maudiozyma</taxon>
    </lineage>
</organism>
<keyword evidence="6" id="KW-0833">Ubl conjugation pathway</keyword>
<keyword evidence="3 6" id="KW-0645">Protease</keyword>
<evidence type="ECO:0000313" key="10">
    <source>
        <dbReference type="Proteomes" id="UP000196158"/>
    </source>
</evidence>
<gene>
    <name evidence="9" type="ORF">KASA_0Q07029G</name>
</gene>
<feature type="region of interest" description="Disordered" evidence="7">
    <location>
        <begin position="357"/>
        <end position="376"/>
    </location>
</feature>
<dbReference type="OrthoDB" id="27652at2759"/>
<feature type="compositionally biased region" description="Gly residues" evidence="7">
    <location>
        <begin position="1"/>
        <end position="10"/>
    </location>
</feature>
<protein>
    <recommendedName>
        <fullName evidence="6">Ubiquitin carboxyl-terminal hydrolase</fullName>
        <ecNumber evidence="6">3.4.19.12</ecNumber>
    </recommendedName>
</protein>